<name>A0A4R1SDL1_HYDET</name>
<dbReference type="AlphaFoldDB" id="A0A4R1SDL1"/>
<evidence type="ECO:0000256" key="4">
    <source>
        <dbReference type="ARBA" id="ARBA00022692"/>
    </source>
</evidence>
<feature type="domain" description="ABC transmembrane type-1" evidence="8">
    <location>
        <begin position="82"/>
        <end position="273"/>
    </location>
</feature>
<accession>A0A4R1SDL1</accession>
<organism evidence="9 10">
    <name type="scientific">Hydrogenispora ethanolica</name>
    <dbReference type="NCBI Taxonomy" id="1082276"/>
    <lineage>
        <taxon>Bacteria</taxon>
        <taxon>Bacillati</taxon>
        <taxon>Bacillota</taxon>
        <taxon>Hydrogenispora</taxon>
    </lineage>
</organism>
<dbReference type="CDD" id="cd06261">
    <property type="entry name" value="TM_PBP2"/>
    <property type="match status" value="1"/>
</dbReference>
<feature type="transmembrane region" description="Helical" evidence="7">
    <location>
        <begin position="120"/>
        <end position="141"/>
    </location>
</feature>
<evidence type="ECO:0000256" key="1">
    <source>
        <dbReference type="ARBA" id="ARBA00004651"/>
    </source>
</evidence>
<evidence type="ECO:0000313" key="9">
    <source>
        <dbReference type="EMBL" id="TCL76732.1"/>
    </source>
</evidence>
<feature type="transmembrane region" description="Helical" evidence="7">
    <location>
        <begin position="256"/>
        <end position="273"/>
    </location>
</feature>
<sequence>MMRDGALRGKRRSGEISGTTRALLYIVLIAFTVLTIYPLIWLTISSFKTTQEFQLNKLGLPIHWTLINYPIAWQIGNFGTLFMNSLFYTTASTLAVVFLSLAAGFAFAKIRSRATPLLHGSFVIGILLTIQSLMIPLFLVASVTRLVDTRLGVLIPYVGMGLPLGIYLCTEYIKGFPDAIVESARLEGAGYLKIYAAIIVPMAKPVFTTVAVLNVAGVWNEFMLVNMLVSKDALRSLPVGIFRFSGALASDYGKQFAALMIGLIPMIIFFLFFRNQITKGVSAGAVK</sequence>
<dbReference type="Proteomes" id="UP000295008">
    <property type="component" value="Unassembled WGS sequence"/>
</dbReference>
<proteinExistence type="inferred from homology"/>
<evidence type="ECO:0000256" key="7">
    <source>
        <dbReference type="RuleBase" id="RU363032"/>
    </source>
</evidence>
<evidence type="ECO:0000313" key="10">
    <source>
        <dbReference type="Proteomes" id="UP000295008"/>
    </source>
</evidence>
<dbReference type="PANTHER" id="PTHR43744:SF12">
    <property type="entry name" value="ABC TRANSPORTER PERMEASE PROTEIN MG189-RELATED"/>
    <property type="match status" value="1"/>
</dbReference>
<feature type="transmembrane region" description="Helical" evidence="7">
    <location>
        <begin position="194"/>
        <end position="219"/>
    </location>
</feature>
<dbReference type="EMBL" id="SLUN01000001">
    <property type="protein sequence ID" value="TCL76732.1"/>
    <property type="molecule type" value="Genomic_DNA"/>
</dbReference>
<dbReference type="GO" id="GO:0005886">
    <property type="term" value="C:plasma membrane"/>
    <property type="evidence" value="ECO:0007669"/>
    <property type="project" value="UniProtKB-SubCell"/>
</dbReference>
<comment type="caution">
    <text evidence="9">The sequence shown here is derived from an EMBL/GenBank/DDBJ whole genome shotgun (WGS) entry which is preliminary data.</text>
</comment>
<dbReference type="InterPro" id="IPR035906">
    <property type="entry name" value="MetI-like_sf"/>
</dbReference>
<dbReference type="Pfam" id="PF00528">
    <property type="entry name" value="BPD_transp_1"/>
    <property type="match status" value="1"/>
</dbReference>
<gene>
    <name evidence="9" type="ORF">EDC14_100112</name>
</gene>
<dbReference type="GO" id="GO:0055085">
    <property type="term" value="P:transmembrane transport"/>
    <property type="evidence" value="ECO:0007669"/>
    <property type="project" value="InterPro"/>
</dbReference>
<evidence type="ECO:0000256" key="3">
    <source>
        <dbReference type="ARBA" id="ARBA00022475"/>
    </source>
</evidence>
<dbReference type="InterPro" id="IPR000515">
    <property type="entry name" value="MetI-like"/>
</dbReference>
<evidence type="ECO:0000259" key="8">
    <source>
        <dbReference type="PROSITE" id="PS50928"/>
    </source>
</evidence>
<keyword evidence="10" id="KW-1185">Reference proteome</keyword>
<dbReference type="PANTHER" id="PTHR43744">
    <property type="entry name" value="ABC TRANSPORTER PERMEASE PROTEIN MG189-RELATED-RELATED"/>
    <property type="match status" value="1"/>
</dbReference>
<keyword evidence="3" id="KW-1003">Cell membrane</keyword>
<protein>
    <submittedName>
        <fullName evidence="9">Raffinose/stachyose/melibiose transport system permease protein</fullName>
    </submittedName>
</protein>
<comment type="similarity">
    <text evidence="7">Belongs to the binding-protein-dependent transport system permease family.</text>
</comment>
<feature type="transmembrane region" description="Helical" evidence="7">
    <location>
        <begin position="21"/>
        <end position="44"/>
    </location>
</feature>
<keyword evidence="6 7" id="KW-0472">Membrane</keyword>
<dbReference type="RefSeq" id="WP_243662745.1">
    <property type="nucleotide sequence ID" value="NZ_SLUN01000001.1"/>
</dbReference>
<dbReference type="Gene3D" id="1.10.3720.10">
    <property type="entry name" value="MetI-like"/>
    <property type="match status" value="1"/>
</dbReference>
<evidence type="ECO:0000256" key="2">
    <source>
        <dbReference type="ARBA" id="ARBA00022448"/>
    </source>
</evidence>
<keyword evidence="5 7" id="KW-1133">Transmembrane helix</keyword>
<feature type="transmembrane region" description="Helical" evidence="7">
    <location>
        <begin position="153"/>
        <end position="173"/>
    </location>
</feature>
<reference evidence="9 10" key="1">
    <citation type="submission" date="2019-03" db="EMBL/GenBank/DDBJ databases">
        <title>Genomic Encyclopedia of Type Strains, Phase IV (KMG-IV): sequencing the most valuable type-strain genomes for metagenomic binning, comparative biology and taxonomic classification.</title>
        <authorList>
            <person name="Goeker M."/>
        </authorList>
    </citation>
    <scope>NUCLEOTIDE SEQUENCE [LARGE SCALE GENOMIC DNA]</scope>
    <source>
        <strain evidence="9 10">LX-B</strain>
    </source>
</reference>
<dbReference type="PROSITE" id="PS50928">
    <property type="entry name" value="ABC_TM1"/>
    <property type="match status" value="1"/>
</dbReference>
<keyword evidence="4 7" id="KW-0812">Transmembrane</keyword>
<keyword evidence="2 7" id="KW-0813">Transport</keyword>
<dbReference type="SUPFAM" id="SSF161098">
    <property type="entry name" value="MetI-like"/>
    <property type="match status" value="1"/>
</dbReference>
<evidence type="ECO:0000256" key="6">
    <source>
        <dbReference type="ARBA" id="ARBA00023136"/>
    </source>
</evidence>
<evidence type="ECO:0000256" key="5">
    <source>
        <dbReference type="ARBA" id="ARBA00022989"/>
    </source>
</evidence>
<feature type="transmembrane region" description="Helical" evidence="7">
    <location>
        <begin position="86"/>
        <end position="108"/>
    </location>
</feature>
<comment type="subcellular location">
    <subcellularLocation>
        <location evidence="1 7">Cell membrane</location>
        <topology evidence="1 7">Multi-pass membrane protein</topology>
    </subcellularLocation>
</comment>